<feature type="domain" description="FAS1-like dehydratase" evidence="1">
    <location>
        <begin position="77"/>
        <end position="140"/>
    </location>
</feature>
<accession>A0ABW1J037</accession>
<dbReference type="InterPro" id="IPR029069">
    <property type="entry name" value="HotDog_dom_sf"/>
</dbReference>
<proteinExistence type="predicted"/>
<dbReference type="PANTHER" id="PTHR28152:SF1">
    <property type="entry name" value="HYDROXYACYL-THIOESTER DEHYDRATASE TYPE 2, MITOCHONDRIAL"/>
    <property type="match status" value="1"/>
</dbReference>
<name>A0ABW1J037_9PSEU</name>
<dbReference type="EMBL" id="JBHSQW010000015">
    <property type="protein sequence ID" value="MFC5994093.1"/>
    <property type="molecule type" value="Genomic_DNA"/>
</dbReference>
<dbReference type="RefSeq" id="WP_379584133.1">
    <property type="nucleotide sequence ID" value="NZ_JBHSQW010000015.1"/>
</dbReference>
<dbReference type="Proteomes" id="UP001596302">
    <property type="component" value="Unassembled WGS sequence"/>
</dbReference>
<comment type="caution">
    <text evidence="2">The sequence shown here is derived from an EMBL/GenBank/DDBJ whole genome shotgun (WGS) entry which is preliminary data.</text>
</comment>
<keyword evidence="3" id="KW-1185">Reference proteome</keyword>
<evidence type="ECO:0000313" key="2">
    <source>
        <dbReference type="EMBL" id="MFC5994093.1"/>
    </source>
</evidence>
<dbReference type="Gene3D" id="3.10.129.10">
    <property type="entry name" value="Hotdog Thioesterase"/>
    <property type="match status" value="2"/>
</dbReference>
<protein>
    <submittedName>
        <fullName evidence="2">MaoC family dehydratase N-terminal domain-containing protein</fullName>
    </submittedName>
</protein>
<gene>
    <name evidence="2" type="ORF">ACFQE5_07695</name>
</gene>
<reference evidence="3" key="1">
    <citation type="journal article" date="2019" name="Int. J. Syst. Evol. Microbiol.">
        <title>The Global Catalogue of Microorganisms (GCM) 10K type strain sequencing project: providing services to taxonomists for standard genome sequencing and annotation.</title>
        <authorList>
            <consortium name="The Broad Institute Genomics Platform"/>
            <consortium name="The Broad Institute Genome Sequencing Center for Infectious Disease"/>
            <person name="Wu L."/>
            <person name="Ma J."/>
        </authorList>
    </citation>
    <scope>NUCLEOTIDE SEQUENCE [LARGE SCALE GENOMIC DNA]</scope>
    <source>
        <strain evidence="3">CCM 8391</strain>
    </source>
</reference>
<dbReference type="PANTHER" id="PTHR28152">
    <property type="entry name" value="HYDROXYACYL-THIOESTER DEHYDRATASE TYPE 2, MITOCHONDRIAL"/>
    <property type="match status" value="1"/>
</dbReference>
<dbReference type="Pfam" id="PF13452">
    <property type="entry name" value="FAS1_DH_region"/>
    <property type="match status" value="1"/>
</dbReference>
<sequence>MTGLAEHVAGWAPRPVEVSTRLDRWPSAAFAALLDQPSPVEVDGDPLPLGWHWFHHLEHPAQADLGDDGHPAHGHFLPPIPDRRRMFAGARLEVHEPLRIGAQVVRRSSLLEVTPKHGRSGEMLFLTVRHEYLQDGAVALTEEQDIVYRSQRPGSAPATAPAPVAAEPPPADPRVWRMRLDPDPALLFRFSALTYNAHRIHYDQTYVTGVEGYPGLVVHGPLLALLLLELPRRNAPDRPVGTFEFRLTRPAFAGVPVIAEATPDGERIGLTAGVPGQPASITGSASLRS</sequence>
<dbReference type="SUPFAM" id="SSF54637">
    <property type="entry name" value="Thioesterase/thiol ester dehydrase-isomerase"/>
    <property type="match status" value="2"/>
</dbReference>
<evidence type="ECO:0000259" key="1">
    <source>
        <dbReference type="Pfam" id="PF13452"/>
    </source>
</evidence>
<dbReference type="InterPro" id="IPR052741">
    <property type="entry name" value="Mitochondrial_HTD2"/>
</dbReference>
<evidence type="ECO:0000313" key="3">
    <source>
        <dbReference type="Proteomes" id="UP001596302"/>
    </source>
</evidence>
<organism evidence="2 3">
    <name type="scientific">Pseudonocardia hispaniensis</name>
    <dbReference type="NCBI Taxonomy" id="904933"/>
    <lineage>
        <taxon>Bacteria</taxon>
        <taxon>Bacillati</taxon>
        <taxon>Actinomycetota</taxon>
        <taxon>Actinomycetes</taxon>
        <taxon>Pseudonocardiales</taxon>
        <taxon>Pseudonocardiaceae</taxon>
        <taxon>Pseudonocardia</taxon>
    </lineage>
</organism>
<dbReference type="InterPro" id="IPR039569">
    <property type="entry name" value="FAS1-like_DH_region"/>
</dbReference>